<dbReference type="InterPro" id="IPR005039">
    <property type="entry name" value="Ant_C"/>
</dbReference>
<evidence type="ECO:0000259" key="1">
    <source>
        <dbReference type="PROSITE" id="PS51750"/>
    </source>
</evidence>
<evidence type="ECO:0000313" key="3">
    <source>
        <dbReference type="Proteomes" id="UP000050326"/>
    </source>
</evidence>
<feature type="domain" description="Bro-N" evidence="1">
    <location>
        <begin position="1"/>
        <end position="119"/>
    </location>
</feature>
<dbReference type="GO" id="GO:0003677">
    <property type="term" value="F:DNA binding"/>
    <property type="evidence" value="ECO:0007669"/>
    <property type="project" value="InterPro"/>
</dbReference>
<dbReference type="InterPro" id="IPR003497">
    <property type="entry name" value="BRO_N_domain"/>
</dbReference>
<dbReference type="Pfam" id="PF02498">
    <property type="entry name" value="Bro-N"/>
    <property type="match status" value="1"/>
</dbReference>
<dbReference type="SMART" id="SM01040">
    <property type="entry name" value="Bro-N"/>
    <property type="match status" value="1"/>
</dbReference>
<dbReference type="PANTHER" id="PTHR36180:SF2">
    <property type="entry name" value="BRO FAMILY PROTEIN"/>
    <property type="match status" value="1"/>
</dbReference>
<dbReference type="Pfam" id="PF03374">
    <property type="entry name" value="ANT"/>
    <property type="match status" value="1"/>
</dbReference>
<dbReference type="PROSITE" id="PS51750">
    <property type="entry name" value="BRO_N"/>
    <property type="match status" value="1"/>
</dbReference>
<accession>A0A0P8YBP3</accession>
<dbReference type="STRING" id="36849.OXPF_19890"/>
<reference evidence="2 3" key="1">
    <citation type="submission" date="2015-09" db="EMBL/GenBank/DDBJ databases">
        <title>Genome sequence of Oxobacter pfennigii DSM 3222.</title>
        <authorList>
            <person name="Poehlein A."/>
            <person name="Bengelsdorf F.R."/>
            <person name="Schiel-Bengelsdorf B."/>
            <person name="Duerre P."/>
            <person name="Daniel R."/>
        </authorList>
    </citation>
    <scope>NUCLEOTIDE SEQUENCE [LARGE SCALE GENOMIC DNA]</scope>
    <source>
        <strain evidence="2 3">DSM 3222</strain>
    </source>
</reference>
<keyword evidence="3" id="KW-1185">Reference proteome</keyword>
<gene>
    <name evidence="2" type="ORF">OXPF_19890</name>
</gene>
<dbReference type="Proteomes" id="UP000050326">
    <property type="component" value="Unassembled WGS sequence"/>
</dbReference>
<dbReference type="RefSeq" id="WP_054875040.1">
    <property type="nucleotide sequence ID" value="NZ_LKET01000030.1"/>
</dbReference>
<name>A0A0P8YBP3_9CLOT</name>
<sequence>MNELTTFNYEGKEVRTVQRNGETWWVAKDVCDVFGETNRNRAMKSLDEDEKGYTQMNTPGGIQQTAVVNEPGLYSLLLAMRPAKARGISNEYIFQREQKLKEFKRWVTHEALPSIRKHGLYATDELLANPDLWIRTLQELKAERSKNAALEATISLQEQQIAEMKPKASYYDVVLNCKDAVAITTIAKDYGRSGRWLNEYLHDAGVQFRQGKIWLLYQKHARHGYAVTRTHIYPEIDGMIHSKVHTYWTQKGRLFIYELLKSHGVLPLIEQEPGFEFK</sequence>
<comment type="caution">
    <text evidence="2">The sequence shown here is derived from an EMBL/GenBank/DDBJ whole genome shotgun (WGS) entry which is preliminary data.</text>
</comment>
<dbReference type="AlphaFoldDB" id="A0A0P8YBP3"/>
<organism evidence="2 3">
    <name type="scientific">Oxobacter pfennigii</name>
    <dbReference type="NCBI Taxonomy" id="36849"/>
    <lineage>
        <taxon>Bacteria</taxon>
        <taxon>Bacillati</taxon>
        <taxon>Bacillota</taxon>
        <taxon>Clostridia</taxon>
        <taxon>Eubacteriales</taxon>
        <taxon>Clostridiaceae</taxon>
        <taxon>Oxobacter</taxon>
    </lineage>
</organism>
<dbReference type="OrthoDB" id="9812611at2"/>
<dbReference type="PANTHER" id="PTHR36180">
    <property type="entry name" value="DNA-BINDING PROTEIN-RELATED-RELATED"/>
    <property type="match status" value="1"/>
</dbReference>
<proteinExistence type="predicted"/>
<evidence type="ECO:0000313" key="2">
    <source>
        <dbReference type="EMBL" id="KPU44495.1"/>
    </source>
</evidence>
<protein>
    <submittedName>
        <fullName evidence="2">Phage antirepressor protein KilAC domain protein</fullName>
    </submittedName>
</protein>
<dbReference type="PATRIC" id="fig|36849.3.peg.2102"/>
<dbReference type="EMBL" id="LKET01000030">
    <property type="protein sequence ID" value="KPU44495.1"/>
    <property type="molecule type" value="Genomic_DNA"/>
</dbReference>